<accession>X6M2G3</accession>
<dbReference type="InterPro" id="IPR011990">
    <property type="entry name" value="TPR-like_helical_dom_sf"/>
</dbReference>
<feature type="non-terminal residue" evidence="3">
    <location>
        <position position="1"/>
    </location>
</feature>
<evidence type="ECO:0000256" key="1">
    <source>
        <dbReference type="SAM" id="Coils"/>
    </source>
</evidence>
<feature type="region of interest" description="Disordered" evidence="2">
    <location>
        <begin position="1"/>
        <end position="21"/>
    </location>
</feature>
<gene>
    <name evidence="3" type="ORF">RFI_29785</name>
</gene>
<organism evidence="3 4">
    <name type="scientific">Reticulomyxa filosa</name>
    <dbReference type="NCBI Taxonomy" id="46433"/>
    <lineage>
        <taxon>Eukaryota</taxon>
        <taxon>Sar</taxon>
        <taxon>Rhizaria</taxon>
        <taxon>Retaria</taxon>
        <taxon>Foraminifera</taxon>
        <taxon>Monothalamids</taxon>
        <taxon>Reticulomyxidae</taxon>
        <taxon>Reticulomyxa</taxon>
    </lineage>
</organism>
<feature type="non-terminal residue" evidence="3">
    <location>
        <position position="346"/>
    </location>
</feature>
<keyword evidence="1" id="KW-0175">Coiled coil</keyword>
<evidence type="ECO:0000256" key="2">
    <source>
        <dbReference type="SAM" id="MobiDB-lite"/>
    </source>
</evidence>
<evidence type="ECO:0000313" key="3">
    <source>
        <dbReference type="EMBL" id="ETO07607.1"/>
    </source>
</evidence>
<dbReference type="EMBL" id="ASPP01025964">
    <property type="protein sequence ID" value="ETO07607.1"/>
    <property type="molecule type" value="Genomic_DNA"/>
</dbReference>
<dbReference type="AlphaFoldDB" id="X6M2G3"/>
<comment type="caution">
    <text evidence="3">The sequence shown here is derived from an EMBL/GenBank/DDBJ whole genome shotgun (WGS) entry which is preliminary data.</text>
</comment>
<dbReference type="Proteomes" id="UP000023152">
    <property type="component" value="Unassembled WGS sequence"/>
</dbReference>
<feature type="coiled-coil region" evidence="1">
    <location>
        <begin position="258"/>
        <end position="324"/>
    </location>
</feature>
<name>X6M2G3_RETFI</name>
<sequence>SNGWTHGRKKSRSPSPSYPKESEAVTLSNILNTDLSPISPEATALFSIQQPSKSLNTIHLIAAKCPSTFRRNARQQRGVVDDVELNADVIEKLFKNDPFFYLSGKIWLLRRQELGFALTAFAIRANKMLKQERYTEALKCYESMVDEFPTDANLHNKYEEAEKKYLEAIKIDANCLNGYLHYAYLLTILGKIDSAQSYYEQSYQVISRLSSDYYYYNDNHANSHRQKKLTKKAFEYELENQRSNLLVNINHHFFKKLKQLDNNKTQQLQKAIKEMQEKEERVALLTNQIASLQTNFDDQLDQIKKEHQNSIAQLQLQHDNQTKHLQTQFEKEKQLLLERYIHRSTH</sequence>
<reference evidence="3 4" key="1">
    <citation type="journal article" date="2013" name="Curr. Biol.">
        <title>The Genome of the Foraminiferan Reticulomyxa filosa.</title>
        <authorList>
            <person name="Glockner G."/>
            <person name="Hulsmann N."/>
            <person name="Schleicher M."/>
            <person name="Noegel A.A."/>
            <person name="Eichinger L."/>
            <person name="Gallinger C."/>
            <person name="Pawlowski J."/>
            <person name="Sierra R."/>
            <person name="Euteneuer U."/>
            <person name="Pillet L."/>
            <person name="Moustafa A."/>
            <person name="Platzer M."/>
            <person name="Groth M."/>
            <person name="Szafranski K."/>
            <person name="Schliwa M."/>
        </authorList>
    </citation>
    <scope>NUCLEOTIDE SEQUENCE [LARGE SCALE GENOMIC DNA]</scope>
</reference>
<dbReference type="SUPFAM" id="SSF48452">
    <property type="entry name" value="TPR-like"/>
    <property type="match status" value="1"/>
</dbReference>
<evidence type="ECO:0000313" key="4">
    <source>
        <dbReference type="Proteomes" id="UP000023152"/>
    </source>
</evidence>
<protein>
    <submittedName>
        <fullName evidence="3">Uncharacterized protein</fullName>
    </submittedName>
</protein>
<proteinExistence type="predicted"/>
<dbReference type="Gene3D" id="1.25.40.10">
    <property type="entry name" value="Tetratricopeptide repeat domain"/>
    <property type="match status" value="1"/>
</dbReference>
<keyword evidence="4" id="KW-1185">Reference proteome</keyword>
<feature type="compositionally biased region" description="Basic residues" evidence="2">
    <location>
        <begin position="1"/>
        <end position="12"/>
    </location>
</feature>